<keyword evidence="2" id="KW-1185">Reference proteome</keyword>
<evidence type="ECO:0000313" key="2">
    <source>
        <dbReference type="Proteomes" id="UP001589798"/>
    </source>
</evidence>
<dbReference type="RefSeq" id="WP_169576796.1">
    <property type="nucleotide sequence ID" value="NZ_JBHLWK010000035.1"/>
</dbReference>
<proteinExistence type="predicted"/>
<dbReference type="EMBL" id="JBHLWK010000035">
    <property type="protein sequence ID" value="MFC0206577.1"/>
    <property type="molecule type" value="Genomic_DNA"/>
</dbReference>
<organism evidence="1 2">
    <name type="scientific">Novosphingobium soli</name>
    <dbReference type="NCBI Taxonomy" id="574956"/>
    <lineage>
        <taxon>Bacteria</taxon>
        <taxon>Pseudomonadati</taxon>
        <taxon>Pseudomonadota</taxon>
        <taxon>Alphaproteobacteria</taxon>
        <taxon>Sphingomonadales</taxon>
        <taxon>Sphingomonadaceae</taxon>
        <taxon>Novosphingobium</taxon>
    </lineage>
</organism>
<dbReference type="InterPro" id="IPR009444">
    <property type="entry name" value="Conjugal_tfr_TraD_a-type"/>
</dbReference>
<dbReference type="Pfam" id="PF06412">
    <property type="entry name" value="TraD"/>
    <property type="match status" value="1"/>
</dbReference>
<name>A0ABV6D1Q6_9SPHN</name>
<dbReference type="Proteomes" id="UP001589798">
    <property type="component" value="Unassembled WGS sequence"/>
</dbReference>
<reference evidence="1 2" key="1">
    <citation type="submission" date="2024-09" db="EMBL/GenBank/DDBJ databases">
        <authorList>
            <person name="Sun Q."/>
            <person name="Mori K."/>
        </authorList>
    </citation>
    <scope>NUCLEOTIDE SEQUENCE [LARGE SCALE GENOMIC DNA]</scope>
    <source>
        <strain evidence="1 2">CCM 7706</strain>
    </source>
</reference>
<accession>A0ABV6D1Q6</accession>
<protein>
    <submittedName>
        <fullName evidence="1">Conjugal transfer protein TraD</fullName>
    </submittedName>
</protein>
<comment type="caution">
    <text evidence="1">The sequence shown here is derived from an EMBL/GenBank/DDBJ whole genome shotgun (WGS) entry which is preliminary data.</text>
</comment>
<gene>
    <name evidence="1" type="ORF">ACFFJC_20165</name>
</gene>
<sequence>MQRRERTRHLIELGGLVQKAGLVDLADDDRATLYGAMLELVARAQGDDAGNVLALWKRRGKRAFDAETEGSETP</sequence>
<evidence type="ECO:0000313" key="1">
    <source>
        <dbReference type="EMBL" id="MFC0206577.1"/>
    </source>
</evidence>